<protein>
    <submittedName>
        <fullName evidence="1">Uncharacterized protein</fullName>
    </submittedName>
</protein>
<evidence type="ECO:0000313" key="2">
    <source>
        <dbReference type="Proteomes" id="UP000308671"/>
    </source>
</evidence>
<comment type="caution">
    <text evidence="1">The sequence shown here is derived from an EMBL/GenBank/DDBJ whole genome shotgun (WGS) entry which is preliminary data.</text>
</comment>
<evidence type="ECO:0000313" key="1">
    <source>
        <dbReference type="EMBL" id="THV54199.1"/>
    </source>
</evidence>
<reference evidence="1 2" key="1">
    <citation type="submission" date="2017-12" db="EMBL/GenBank/DDBJ databases">
        <title>Comparative genomics of Botrytis spp.</title>
        <authorList>
            <person name="Valero-Jimenez C.A."/>
            <person name="Tapia P."/>
            <person name="Veloso J."/>
            <person name="Silva-Moreno E."/>
            <person name="Staats M."/>
            <person name="Valdes J.H."/>
            <person name="Van Kan J.A.L."/>
        </authorList>
    </citation>
    <scope>NUCLEOTIDE SEQUENCE [LARGE SCALE GENOMIC DNA]</scope>
    <source>
        <strain evidence="1 2">MUCL435</strain>
    </source>
</reference>
<accession>A0A4S8RHT9</accession>
<gene>
    <name evidence="1" type="ORF">BGAL_0032g00270</name>
</gene>
<dbReference type="AlphaFoldDB" id="A0A4S8RHT9"/>
<dbReference type="EMBL" id="PQXL01000032">
    <property type="protein sequence ID" value="THV54199.1"/>
    <property type="molecule type" value="Genomic_DNA"/>
</dbReference>
<dbReference type="Proteomes" id="UP000308671">
    <property type="component" value="Unassembled WGS sequence"/>
</dbReference>
<sequence length="209" mass="23214">MELEDVAVDYKLPMDDIKRIFFTALFEKYQWSMRLLPQPLFFVNKGQSANGFKWINIVDGLLIPVGVFVDSQIGLASKSILPHLSLDNANTVTVQPPRASQTFTLWKNLDINWYLHCVQTEAGVEIRSPTSKTNPTPHISDAVLFKREDLGKNDKAAATSIGMRCIAIMGFGTKQAKKSAGVFGRIVDVWFVGGSTVEVSSLELHSWAP</sequence>
<proteinExistence type="predicted"/>
<keyword evidence="2" id="KW-1185">Reference proteome</keyword>
<organism evidence="1 2">
    <name type="scientific">Botrytis galanthina</name>
    <dbReference type="NCBI Taxonomy" id="278940"/>
    <lineage>
        <taxon>Eukaryota</taxon>
        <taxon>Fungi</taxon>
        <taxon>Dikarya</taxon>
        <taxon>Ascomycota</taxon>
        <taxon>Pezizomycotina</taxon>
        <taxon>Leotiomycetes</taxon>
        <taxon>Helotiales</taxon>
        <taxon>Sclerotiniaceae</taxon>
        <taxon>Botrytis</taxon>
    </lineage>
</organism>
<name>A0A4S8RHT9_9HELO</name>
<dbReference type="OrthoDB" id="3460844at2759"/>